<dbReference type="SUPFAM" id="SSF51735">
    <property type="entry name" value="NAD(P)-binding Rossmann-fold domains"/>
    <property type="match status" value="1"/>
</dbReference>
<dbReference type="AlphaFoldDB" id="A0A645HL62"/>
<dbReference type="GO" id="GO:0016491">
    <property type="term" value="F:oxidoreductase activity"/>
    <property type="evidence" value="ECO:0007669"/>
    <property type="project" value="UniProtKB-KW"/>
</dbReference>
<evidence type="ECO:0000313" key="3">
    <source>
        <dbReference type="EMBL" id="MPN36353.1"/>
    </source>
</evidence>
<dbReference type="InterPro" id="IPR002347">
    <property type="entry name" value="SDR_fam"/>
</dbReference>
<organism evidence="3">
    <name type="scientific">bioreactor metagenome</name>
    <dbReference type="NCBI Taxonomy" id="1076179"/>
    <lineage>
        <taxon>unclassified sequences</taxon>
        <taxon>metagenomes</taxon>
        <taxon>ecological metagenomes</taxon>
    </lineage>
</organism>
<proteinExistence type="inferred from homology"/>
<dbReference type="EMBL" id="VSSQ01090442">
    <property type="protein sequence ID" value="MPN36353.1"/>
    <property type="molecule type" value="Genomic_DNA"/>
</dbReference>
<comment type="caution">
    <text evidence="3">The sequence shown here is derived from an EMBL/GenBank/DDBJ whole genome shotgun (WGS) entry which is preliminary data.</text>
</comment>
<comment type="similarity">
    <text evidence="1">Belongs to the short-chain dehydrogenases/reductases (SDR) family.</text>
</comment>
<evidence type="ECO:0000256" key="2">
    <source>
        <dbReference type="ARBA" id="ARBA00023002"/>
    </source>
</evidence>
<dbReference type="Pfam" id="PF13561">
    <property type="entry name" value="adh_short_C2"/>
    <property type="match status" value="1"/>
</dbReference>
<reference evidence="3" key="1">
    <citation type="submission" date="2019-08" db="EMBL/GenBank/DDBJ databases">
        <authorList>
            <person name="Kucharzyk K."/>
            <person name="Murdoch R.W."/>
            <person name="Higgins S."/>
            <person name="Loffler F."/>
        </authorList>
    </citation>
    <scope>NUCLEOTIDE SEQUENCE</scope>
</reference>
<name>A0A645HL62_9ZZZZ</name>
<dbReference type="EC" id="1.1.1.385" evidence="3"/>
<gene>
    <name evidence="3" type="primary">bacC_27</name>
    <name evidence="3" type="ORF">SDC9_183862</name>
</gene>
<dbReference type="InterPro" id="IPR036291">
    <property type="entry name" value="NAD(P)-bd_dom_sf"/>
</dbReference>
<dbReference type="Gene3D" id="3.40.50.720">
    <property type="entry name" value="NAD(P)-binding Rossmann-like Domain"/>
    <property type="match status" value="1"/>
</dbReference>
<accession>A0A645HL62</accession>
<dbReference type="PANTHER" id="PTHR24321">
    <property type="entry name" value="DEHYDROGENASES, SHORT CHAIN"/>
    <property type="match status" value="1"/>
</dbReference>
<sequence>MNDRFSDTEKSEIAYNIPMERFGSPDEIAEAILFLASERSSYITGQILSADGGYTI</sequence>
<protein>
    <submittedName>
        <fullName evidence="3">Dihydroanticapsin 7-dehydrogenase</fullName>
        <ecNumber evidence="3">1.1.1.385</ecNumber>
    </submittedName>
</protein>
<dbReference type="PANTHER" id="PTHR24321:SF8">
    <property type="entry name" value="ESTRADIOL 17-BETA-DEHYDROGENASE 8-RELATED"/>
    <property type="match status" value="1"/>
</dbReference>
<keyword evidence="2 3" id="KW-0560">Oxidoreductase</keyword>
<evidence type="ECO:0000256" key="1">
    <source>
        <dbReference type="ARBA" id="ARBA00006484"/>
    </source>
</evidence>